<dbReference type="Proteomes" id="UP000002027">
    <property type="component" value="Chromosome 1"/>
</dbReference>
<keyword evidence="1" id="KW-1133">Transmembrane helix</keyword>
<dbReference type="STRING" id="479434.Sthe_2297"/>
<dbReference type="InParanoid" id="D1C772"/>
<sequence length="194" mass="19784">MTLWLRVRRARTCVAVALALAASLLLTGDLALPIPSLRVGSTLALPFAFLLPLAVATVVAYALGAGDPRAEAVACRPMRLLDTAYALAVAALALGACGLLWAADVSDTAPAAGRNALGYVGLTLLGRRLVGPHAAPILPVGFVLLTAMFGVRPGVERDWWAWPLAGASDPAAWLFAGALLLLGAAALAGTGADR</sequence>
<feature type="transmembrane region" description="Helical" evidence="1">
    <location>
        <begin position="41"/>
        <end position="63"/>
    </location>
</feature>
<keyword evidence="1" id="KW-0812">Transmembrane</keyword>
<reference evidence="2 3" key="2">
    <citation type="journal article" date="2010" name="Stand. Genomic Sci.">
        <title>Complete genome sequence of Desulfohalobium retbaense type strain (HR(100)).</title>
        <authorList>
            <person name="Spring S."/>
            <person name="Nolan M."/>
            <person name="Lapidus A."/>
            <person name="Glavina Del Rio T."/>
            <person name="Copeland A."/>
            <person name="Tice H."/>
            <person name="Cheng J.F."/>
            <person name="Lucas S."/>
            <person name="Land M."/>
            <person name="Chen F."/>
            <person name="Bruce D."/>
            <person name="Goodwin L."/>
            <person name="Pitluck S."/>
            <person name="Ivanova N."/>
            <person name="Mavromatis K."/>
            <person name="Mikhailova N."/>
            <person name="Pati A."/>
            <person name="Chen A."/>
            <person name="Palaniappan K."/>
            <person name="Hauser L."/>
            <person name="Chang Y.J."/>
            <person name="Jeffries C.D."/>
            <person name="Munk C."/>
            <person name="Kiss H."/>
            <person name="Chain P."/>
            <person name="Han C."/>
            <person name="Brettin T."/>
            <person name="Detter J.C."/>
            <person name="Schuler E."/>
            <person name="Goker M."/>
            <person name="Rohde M."/>
            <person name="Bristow J."/>
            <person name="Eisen J.A."/>
            <person name="Markowitz V."/>
            <person name="Hugenholtz P."/>
            <person name="Kyrpides N.C."/>
            <person name="Klenk H.P."/>
        </authorList>
    </citation>
    <scope>NUCLEOTIDE SEQUENCE [LARGE SCALE GENOMIC DNA]</scope>
    <source>
        <strain evidence="3">ATCC 49802 / DSM 20745 / S 6022</strain>
    </source>
</reference>
<dbReference type="HOGENOM" id="CLU_1365566_0_0_0"/>
<evidence type="ECO:0000256" key="1">
    <source>
        <dbReference type="SAM" id="Phobius"/>
    </source>
</evidence>
<dbReference type="eggNOG" id="ENOG503393T">
    <property type="taxonomic scope" value="Bacteria"/>
</dbReference>
<dbReference type="KEGG" id="sti:Sthe_2297"/>
<protein>
    <submittedName>
        <fullName evidence="2">Uncharacterized protein</fullName>
    </submittedName>
</protein>
<organism evidence="2 3">
    <name type="scientific">Sphaerobacter thermophilus (strain ATCC 49802 / DSM 20745 / KCCM 41009 / NCIMB 13125 / S 6022)</name>
    <dbReference type="NCBI Taxonomy" id="479434"/>
    <lineage>
        <taxon>Bacteria</taxon>
        <taxon>Pseudomonadati</taxon>
        <taxon>Thermomicrobiota</taxon>
        <taxon>Thermomicrobia</taxon>
        <taxon>Sphaerobacterales</taxon>
        <taxon>Sphaerobacterineae</taxon>
        <taxon>Sphaerobacteraceae</taxon>
        <taxon>Sphaerobacter</taxon>
    </lineage>
</organism>
<dbReference type="AlphaFoldDB" id="D1C772"/>
<proteinExistence type="predicted"/>
<gene>
    <name evidence="2" type="ordered locus">Sthe_2297</name>
</gene>
<accession>D1C772</accession>
<reference evidence="3" key="1">
    <citation type="submission" date="2009-11" db="EMBL/GenBank/DDBJ databases">
        <title>The complete chromosome 1 of Sphaerobacter thermophilus DSM 20745.</title>
        <authorList>
            <person name="Lucas S."/>
            <person name="Copeland A."/>
            <person name="Lapidus A."/>
            <person name="Glavina del Rio T."/>
            <person name="Dalin E."/>
            <person name="Tice H."/>
            <person name="Bruce D."/>
            <person name="Goodwin L."/>
            <person name="Pitluck S."/>
            <person name="Kyrpides N."/>
            <person name="Mavromatis K."/>
            <person name="Ivanova N."/>
            <person name="Mikhailova N."/>
            <person name="LaButti K.M."/>
            <person name="Clum A."/>
            <person name="Sun H.I."/>
            <person name="Brettin T."/>
            <person name="Detter J.C."/>
            <person name="Han C."/>
            <person name="Larimer F."/>
            <person name="Land M."/>
            <person name="Hauser L."/>
            <person name="Markowitz V."/>
            <person name="Cheng J.F."/>
            <person name="Hugenholtz P."/>
            <person name="Woyke T."/>
            <person name="Wu D."/>
            <person name="Steenblock K."/>
            <person name="Schneider S."/>
            <person name="Pukall R."/>
            <person name="Goeker M."/>
            <person name="Klenk H.P."/>
            <person name="Eisen J.A."/>
        </authorList>
    </citation>
    <scope>NUCLEOTIDE SEQUENCE [LARGE SCALE GENOMIC DNA]</scope>
    <source>
        <strain evidence="3">ATCC 49802 / DSM 20745 / S 6022</strain>
    </source>
</reference>
<keyword evidence="3" id="KW-1185">Reference proteome</keyword>
<feature type="transmembrane region" description="Helical" evidence="1">
    <location>
        <begin position="84"/>
        <end position="103"/>
    </location>
</feature>
<feature type="transmembrane region" description="Helical" evidence="1">
    <location>
        <begin position="133"/>
        <end position="151"/>
    </location>
</feature>
<dbReference type="EMBL" id="CP001823">
    <property type="protein sequence ID" value="ACZ39718.1"/>
    <property type="molecule type" value="Genomic_DNA"/>
</dbReference>
<dbReference type="RefSeq" id="WP_012872759.1">
    <property type="nucleotide sequence ID" value="NC_013523.1"/>
</dbReference>
<keyword evidence="1" id="KW-0472">Membrane</keyword>
<feature type="transmembrane region" description="Helical" evidence="1">
    <location>
        <begin position="171"/>
        <end position="192"/>
    </location>
</feature>
<name>D1C772_SPHTD</name>
<evidence type="ECO:0000313" key="2">
    <source>
        <dbReference type="EMBL" id="ACZ39718.1"/>
    </source>
</evidence>
<evidence type="ECO:0000313" key="3">
    <source>
        <dbReference type="Proteomes" id="UP000002027"/>
    </source>
</evidence>